<dbReference type="SUPFAM" id="SSF51735">
    <property type="entry name" value="NAD(P)-binding Rossmann-fold domains"/>
    <property type="match status" value="1"/>
</dbReference>
<keyword evidence="2 5" id="KW-0479">Metal-binding</keyword>
<dbReference type="PANTHER" id="PTHR42813:SF2">
    <property type="entry name" value="DEHYDROGENASE, ZINC-CONTAINING, PUTATIVE (AFU_ORTHOLOGUE AFUA_2G02810)-RELATED"/>
    <property type="match status" value="1"/>
</dbReference>
<dbReference type="Pfam" id="PF00107">
    <property type="entry name" value="ADH_zinc_N"/>
    <property type="match status" value="1"/>
</dbReference>
<dbReference type="PROSITE" id="PS00059">
    <property type="entry name" value="ADH_ZINC"/>
    <property type="match status" value="1"/>
</dbReference>
<dbReference type="Gene3D" id="3.40.50.720">
    <property type="entry name" value="NAD(P)-binding Rossmann-like Domain"/>
    <property type="match status" value="1"/>
</dbReference>
<dbReference type="AlphaFoldDB" id="A0A1H1S924"/>
<dbReference type="SUPFAM" id="SSF50129">
    <property type="entry name" value="GroES-like"/>
    <property type="match status" value="1"/>
</dbReference>
<feature type="domain" description="Alcohol dehydrogenase-like N-terminal" evidence="7">
    <location>
        <begin position="25"/>
        <end position="149"/>
    </location>
</feature>
<name>A0A1H1S924_9ACTN</name>
<proteinExistence type="inferred from homology"/>
<evidence type="ECO:0000313" key="8">
    <source>
        <dbReference type="EMBL" id="SDS44441.1"/>
    </source>
</evidence>
<dbReference type="InterPro" id="IPR013149">
    <property type="entry name" value="ADH-like_C"/>
</dbReference>
<dbReference type="InterPro" id="IPR011032">
    <property type="entry name" value="GroES-like_sf"/>
</dbReference>
<comment type="similarity">
    <text evidence="5">Belongs to the zinc-containing alcohol dehydrogenase family.</text>
</comment>
<dbReference type="InterPro" id="IPR002328">
    <property type="entry name" value="ADH_Zn_CS"/>
</dbReference>
<accession>A0A1H1S924</accession>
<gene>
    <name evidence="8" type="ORF">SAMN04488543_1740</name>
</gene>
<evidence type="ECO:0000256" key="1">
    <source>
        <dbReference type="ARBA" id="ARBA00001947"/>
    </source>
</evidence>
<evidence type="ECO:0000313" key="9">
    <source>
        <dbReference type="Proteomes" id="UP000199092"/>
    </source>
</evidence>
<organism evidence="8 9">
    <name type="scientific">Friedmanniella luteola</name>
    <dbReference type="NCBI Taxonomy" id="546871"/>
    <lineage>
        <taxon>Bacteria</taxon>
        <taxon>Bacillati</taxon>
        <taxon>Actinomycetota</taxon>
        <taxon>Actinomycetes</taxon>
        <taxon>Propionibacteriales</taxon>
        <taxon>Nocardioidaceae</taxon>
        <taxon>Friedmanniella</taxon>
    </lineage>
</organism>
<dbReference type="InterPro" id="IPR036291">
    <property type="entry name" value="NAD(P)-bd_dom_sf"/>
</dbReference>
<dbReference type="GO" id="GO:0008270">
    <property type="term" value="F:zinc ion binding"/>
    <property type="evidence" value="ECO:0007669"/>
    <property type="project" value="InterPro"/>
</dbReference>
<dbReference type="Proteomes" id="UP000199092">
    <property type="component" value="Chromosome I"/>
</dbReference>
<protein>
    <submittedName>
        <fullName evidence="8">Threonine dehydrogenase</fullName>
    </submittedName>
</protein>
<evidence type="ECO:0000259" key="6">
    <source>
        <dbReference type="Pfam" id="PF00107"/>
    </source>
</evidence>
<dbReference type="Gene3D" id="3.90.180.10">
    <property type="entry name" value="Medium-chain alcohol dehydrogenases, catalytic domain"/>
    <property type="match status" value="1"/>
</dbReference>
<dbReference type="PANTHER" id="PTHR42813">
    <property type="entry name" value="ZINC-TYPE ALCOHOL DEHYDROGENASE-LIKE"/>
    <property type="match status" value="1"/>
</dbReference>
<dbReference type="STRING" id="546871.SAMN04488543_1740"/>
<comment type="cofactor">
    <cofactor evidence="1 5">
        <name>Zn(2+)</name>
        <dbReference type="ChEBI" id="CHEBI:29105"/>
    </cofactor>
</comment>
<keyword evidence="4" id="KW-0560">Oxidoreductase</keyword>
<dbReference type="InterPro" id="IPR013154">
    <property type="entry name" value="ADH-like_N"/>
</dbReference>
<reference evidence="8 9" key="1">
    <citation type="submission" date="2016-10" db="EMBL/GenBank/DDBJ databases">
        <authorList>
            <person name="de Groot N.N."/>
        </authorList>
    </citation>
    <scope>NUCLEOTIDE SEQUENCE [LARGE SCALE GENOMIC DNA]</scope>
    <source>
        <strain evidence="8 9">DSM 21741</strain>
    </source>
</reference>
<keyword evidence="3 5" id="KW-0862">Zinc</keyword>
<evidence type="ECO:0000256" key="4">
    <source>
        <dbReference type="ARBA" id="ARBA00023002"/>
    </source>
</evidence>
<sequence>MKALCWTGVNETAVETVDDPTILNDRDIILKVRLTTTCGSDLHLLGGYIPTMRAGDVLGHEFMGEVAEVGKAVRNHRVGDRVTVCSFIACGQCWYCSQQLFSLCDNGNPNPALTEGMWGSAIGGCFAYSHALGGFAGSHAEYVRVPYADQGAFAVPDAVSDLAALFASDAAPTGWTGADLAGITPGDTVAVWGAGGVGQMAARGAMLMGADQVIVIDRLPERLQQVRQHIGADTLDYTQDSVLAELKERTGGRGPDVCIEAVGMEAHGTGPQYLYDQLKQQLRLQSDRPTALREAIYACRKGGSLFALGVFGGLVDKFPFGAIMNKGMTVRGAQQHGHRYIPRILQHIADGELSTEHLATHVMPLDQAPQGYQMFKDKQDGCVRAVFQPHGTTGSPS</sequence>
<keyword evidence="9" id="KW-1185">Reference proteome</keyword>
<evidence type="ECO:0000259" key="7">
    <source>
        <dbReference type="Pfam" id="PF08240"/>
    </source>
</evidence>
<dbReference type="Pfam" id="PF08240">
    <property type="entry name" value="ADH_N"/>
    <property type="match status" value="1"/>
</dbReference>
<feature type="domain" description="Alcohol dehydrogenase-like C-terminal" evidence="6">
    <location>
        <begin position="196"/>
        <end position="265"/>
    </location>
</feature>
<dbReference type="GO" id="GO:0016491">
    <property type="term" value="F:oxidoreductase activity"/>
    <property type="evidence" value="ECO:0007669"/>
    <property type="project" value="UniProtKB-KW"/>
</dbReference>
<evidence type="ECO:0000256" key="5">
    <source>
        <dbReference type="RuleBase" id="RU361277"/>
    </source>
</evidence>
<evidence type="ECO:0000256" key="3">
    <source>
        <dbReference type="ARBA" id="ARBA00022833"/>
    </source>
</evidence>
<dbReference type="RefSeq" id="WP_091412066.1">
    <property type="nucleotide sequence ID" value="NZ_LT629749.1"/>
</dbReference>
<dbReference type="OrthoDB" id="241504at2"/>
<dbReference type="EMBL" id="LT629749">
    <property type="protein sequence ID" value="SDS44441.1"/>
    <property type="molecule type" value="Genomic_DNA"/>
</dbReference>
<evidence type="ECO:0000256" key="2">
    <source>
        <dbReference type="ARBA" id="ARBA00022723"/>
    </source>
</evidence>
<dbReference type="CDD" id="cd08283">
    <property type="entry name" value="FDH_like_1"/>
    <property type="match status" value="1"/>
</dbReference>